<dbReference type="AlphaFoldDB" id="A0AAN7AU43"/>
<dbReference type="InterPro" id="IPR025676">
    <property type="entry name" value="Clr5_dom"/>
</dbReference>
<feature type="compositionally biased region" description="Low complexity" evidence="1">
    <location>
        <begin position="521"/>
        <end position="536"/>
    </location>
</feature>
<dbReference type="PANTHER" id="PTHR38788:SF3">
    <property type="entry name" value="CLR5 DOMAIN-CONTAINING PROTEIN"/>
    <property type="match status" value="1"/>
</dbReference>
<accession>A0AAN7AU43</accession>
<dbReference type="Pfam" id="PF14420">
    <property type="entry name" value="Clr5"/>
    <property type="match status" value="1"/>
</dbReference>
<feature type="region of interest" description="Disordered" evidence="1">
    <location>
        <begin position="492"/>
        <end position="556"/>
    </location>
</feature>
<evidence type="ECO:0000313" key="4">
    <source>
        <dbReference type="Proteomes" id="UP001303160"/>
    </source>
</evidence>
<reference evidence="3" key="1">
    <citation type="journal article" date="2023" name="Mol. Phylogenet. Evol.">
        <title>Genome-scale phylogeny and comparative genomics of the fungal order Sordariales.</title>
        <authorList>
            <person name="Hensen N."/>
            <person name="Bonometti L."/>
            <person name="Westerberg I."/>
            <person name="Brannstrom I.O."/>
            <person name="Guillou S."/>
            <person name="Cros-Aarteil S."/>
            <person name="Calhoun S."/>
            <person name="Haridas S."/>
            <person name="Kuo A."/>
            <person name="Mondo S."/>
            <person name="Pangilinan J."/>
            <person name="Riley R."/>
            <person name="LaButti K."/>
            <person name="Andreopoulos B."/>
            <person name="Lipzen A."/>
            <person name="Chen C."/>
            <person name="Yan M."/>
            <person name="Daum C."/>
            <person name="Ng V."/>
            <person name="Clum A."/>
            <person name="Steindorff A."/>
            <person name="Ohm R.A."/>
            <person name="Martin F."/>
            <person name="Silar P."/>
            <person name="Natvig D.O."/>
            <person name="Lalanne C."/>
            <person name="Gautier V."/>
            <person name="Ament-Velasquez S.L."/>
            <person name="Kruys A."/>
            <person name="Hutchinson M.I."/>
            <person name="Powell A.J."/>
            <person name="Barry K."/>
            <person name="Miller A.N."/>
            <person name="Grigoriev I.V."/>
            <person name="Debuchy R."/>
            <person name="Gladieux P."/>
            <person name="Hiltunen Thoren M."/>
            <person name="Johannesson H."/>
        </authorList>
    </citation>
    <scope>NUCLEOTIDE SEQUENCE</scope>
    <source>
        <strain evidence="3">CBS 315.58</strain>
    </source>
</reference>
<sequence length="556" mass="62805">MANSKKSNTKGRPVFREGRKRATVRIPDPVWEDKKKDIRAHYENATLEETMGYMEKTHGFIATRRQYVHRLGKWGITKYKSNTNSVSPTPQSPTDDFPARHFQHSSPDTRAELHILSEFLLYLGDLRYAFAIKAALYRDLREGGAHMSDLERKRILRMYVTDCIRITQDEATAKAARHMLENGLLYEDWVETDNSWDSVLFRILASRTYDSENGESSIIQIVEIINTTTVEEGDDGQEKLQTLIPREYRFDVLMYQVFGYALERYNEPTAADEQPIDVTRLLRQFKESQPAVKESMAQQLHPLLDWELLLRALNFCVSEISQRSFPDLRPDGKSARSNKIFLTLWSALQNHPSGWTDEETYRQFAISATELLSLAIGMIVEEAPKLPEDPRGLAASPPTEWAREGARVIKDLVSKKDPVLIDKFLDKAYAINVEIMLDDEERETLSVAAAKQLNGFRREAAQALGISDLPDLEEGAVIFQPLVADWDITASTSNGNSAQQGDHLEVNTTARRGARSRSRSQSHSPSATSSSQSPATNGNGNAQASDASEEDRIHLD</sequence>
<evidence type="ECO:0000256" key="1">
    <source>
        <dbReference type="SAM" id="MobiDB-lite"/>
    </source>
</evidence>
<name>A0AAN7AU43_9PEZI</name>
<keyword evidence="4" id="KW-1185">Reference proteome</keyword>
<evidence type="ECO:0000259" key="2">
    <source>
        <dbReference type="Pfam" id="PF14420"/>
    </source>
</evidence>
<dbReference type="Proteomes" id="UP001303160">
    <property type="component" value="Unassembled WGS sequence"/>
</dbReference>
<dbReference type="PANTHER" id="PTHR38788">
    <property type="entry name" value="CLR5 DOMAIN-CONTAINING PROTEIN"/>
    <property type="match status" value="1"/>
</dbReference>
<protein>
    <recommendedName>
        <fullName evidence="2">Clr5 domain-containing protein</fullName>
    </recommendedName>
</protein>
<proteinExistence type="predicted"/>
<organism evidence="3 4">
    <name type="scientific">Triangularia verruculosa</name>
    <dbReference type="NCBI Taxonomy" id="2587418"/>
    <lineage>
        <taxon>Eukaryota</taxon>
        <taxon>Fungi</taxon>
        <taxon>Dikarya</taxon>
        <taxon>Ascomycota</taxon>
        <taxon>Pezizomycotina</taxon>
        <taxon>Sordariomycetes</taxon>
        <taxon>Sordariomycetidae</taxon>
        <taxon>Sordariales</taxon>
        <taxon>Podosporaceae</taxon>
        <taxon>Triangularia</taxon>
    </lineage>
</organism>
<gene>
    <name evidence="3" type="ORF">QBC40DRAFT_227890</name>
</gene>
<dbReference type="EMBL" id="MU863932">
    <property type="protein sequence ID" value="KAK4199433.1"/>
    <property type="molecule type" value="Genomic_DNA"/>
</dbReference>
<evidence type="ECO:0000313" key="3">
    <source>
        <dbReference type="EMBL" id="KAK4199433.1"/>
    </source>
</evidence>
<reference evidence="3" key="2">
    <citation type="submission" date="2023-05" db="EMBL/GenBank/DDBJ databases">
        <authorList>
            <consortium name="Lawrence Berkeley National Laboratory"/>
            <person name="Steindorff A."/>
            <person name="Hensen N."/>
            <person name="Bonometti L."/>
            <person name="Westerberg I."/>
            <person name="Brannstrom I.O."/>
            <person name="Guillou S."/>
            <person name="Cros-Aarteil S."/>
            <person name="Calhoun S."/>
            <person name="Haridas S."/>
            <person name="Kuo A."/>
            <person name="Mondo S."/>
            <person name="Pangilinan J."/>
            <person name="Riley R."/>
            <person name="Labutti K."/>
            <person name="Andreopoulos B."/>
            <person name="Lipzen A."/>
            <person name="Chen C."/>
            <person name="Yanf M."/>
            <person name="Daum C."/>
            <person name="Ng V."/>
            <person name="Clum A."/>
            <person name="Ohm R."/>
            <person name="Martin F."/>
            <person name="Silar P."/>
            <person name="Natvig D."/>
            <person name="Lalanne C."/>
            <person name="Gautier V."/>
            <person name="Ament-Velasquez S.L."/>
            <person name="Kruys A."/>
            <person name="Hutchinson M.I."/>
            <person name="Powell A.J."/>
            <person name="Barry K."/>
            <person name="Miller A.N."/>
            <person name="Grigoriev I.V."/>
            <person name="Debuchy R."/>
            <person name="Gladieux P."/>
            <person name="Thoren M.H."/>
            <person name="Johannesson H."/>
        </authorList>
    </citation>
    <scope>NUCLEOTIDE SEQUENCE</scope>
    <source>
        <strain evidence="3">CBS 315.58</strain>
    </source>
</reference>
<comment type="caution">
    <text evidence="3">The sequence shown here is derived from an EMBL/GenBank/DDBJ whole genome shotgun (WGS) entry which is preliminary data.</text>
</comment>
<feature type="compositionally biased region" description="Polar residues" evidence="1">
    <location>
        <begin position="537"/>
        <end position="546"/>
    </location>
</feature>
<feature type="domain" description="Clr5" evidence="2">
    <location>
        <begin position="30"/>
        <end position="78"/>
    </location>
</feature>